<dbReference type="InterPro" id="IPR051045">
    <property type="entry name" value="TonB-dependent_transducer"/>
</dbReference>
<dbReference type="GO" id="GO:0031992">
    <property type="term" value="F:energy transducer activity"/>
    <property type="evidence" value="ECO:0007669"/>
    <property type="project" value="InterPro"/>
</dbReference>
<keyword evidence="6" id="KW-0812">Transmembrane</keyword>
<evidence type="ECO:0000256" key="3">
    <source>
        <dbReference type="ARBA" id="ARBA00022448"/>
    </source>
</evidence>
<keyword evidence="4 10" id="KW-1003">Cell membrane</keyword>
<protein>
    <recommendedName>
        <fullName evidence="10">Protein TonB</fullName>
    </recommendedName>
</protein>
<dbReference type="Proteomes" id="UP000012043">
    <property type="component" value="Unassembled WGS sequence"/>
</dbReference>
<evidence type="ECO:0000256" key="11">
    <source>
        <dbReference type="SAM" id="SignalP"/>
    </source>
</evidence>
<evidence type="ECO:0000313" key="14">
    <source>
        <dbReference type="Proteomes" id="UP000012043"/>
    </source>
</evidence>
<dbReference type="GO" id="GO:0005886">
    <property type="term" value="C:plasma membrane"/>
    <property type="evidence" value="ECO:0007669"/>
    <property type="project" value="UniProtKB-SubCell"/>
</dbReference>
<comment type="function">
    <text evidence="10">Interacts with outer membrane receptor proteins that carry out high-affinity binding and energy dependent uptake into the periplasmic space of specific substrates. It could act to transduce energy from the cytoplasmic membrane to specific energy-requiring processes in the outer membrane, resulting in the release into the periplasm of ligands bound by these outer membrane proteins.</text>
</comment>
<gene>
    <name evidence="13" type="ORF">AEST_28030</name>
</gene>
<evidence type="ECO:0000256" key="7">
    <source>
        <dbReference type="ARBA" id="ARBA00022927"/>
    </source>
</evidence>
<keyword evidence="5 10" id="KW-0997">Cell inner membrane</keyword>
<name>J1Y9C9_9ALTE</name>
<keyword evidence="14" id="KW-1185">Reference proteome</keyword>
<feature type="chain" id="PRO_5003746122" description="Protein TonB" evidence="11">
    <location>
        <begin position="19"/>
        <end position="261"/>
    </location>
</feature>
<dbReference type="PRINTS" id="PR01374">
    <property type="entry name" value="TONBPROTEIN"/>
</dbReference>
<dbReference type="SUPFAM" id="SSF74653">
    <property type="entry name" value="TolA/TonB C-terminal domain"/>
    <property type="match status" value="1"/>
</dbReference>
<organism evidence="13 14">
    <name type="scientific">Alishewanella aestuarii B11</name>
    <dbReference type="NCBI Taxonomy" id="1197174"/>
    <lineage>
        <taxon>Bacteria</taxon>
        <taxon>Pseudomonadati</taxon>
        <taxon>Pseudomonadota</taxon>
        <taxon>Gammaproteobacteria</taxon>
        <taxon>Alteromonadales</taxon>
        <taxon>Alteromonadaceae</taxon>
        <taxon>Alishewanella</taxon>
    </lineage>
</organism>
<feature type="signal peptide" evidence="11">
    <location>
        <begin position="1"/>
        <end position="18"/>
    </location>
</feature>
<evidence type="ECO:0000256" key="8">
    <source>
        <dbReference type="ARBA" id="ARBA00022989"/>
    </source>
</evidence>
<evidence type="ECO:0000313" key="13">
    <source>
        <dbReference type="EMBL" id="EJI84360.1"/>
    </source>
</evidence>
<evidence type="ECO:0000256" key="6">
    <source>
        <dbReference type="ARBA" id="ARBA00022692"/>
    </source>
</evidence>
<keyword evidence="7 10" id="KW-0653">Protein transport</keyword>
<evidence type="ECO:0000256" key="4">
    <source>
        <dbReference type="ARBA" id="ARBA00022475"/>
    </source>
</evidence>
<dbReference type="InterPro" id="IPR006260">
    <property type="entry name" value="TonB/TolA_C"/>
</dbReference>
<dbReference type="SUPFAM" id="SSF81901">
    <property type="entry name" value="HCP-like"/>
    <property type="match status" value="1"/>
</dbReference>
<dbReference type="SMART" id="SM00671">
    <property type="entry name" value="SEL1"/>
    <property type="match status" value="1"/>
</dbReference>
<dbReference type="InterPro" id="IPR011990">
    <property type="entry name" value="TPR-like_helical_dom_sf"/>
</dbReference>
<evidence type="ECO:0000256" key="10">
    <source>
        <dbReference type="RuleBase" id="RU362123"/>
    </source>
</evidence>
<dbReference type="InterPro" id="IPR006597">
    <property type="entry name" value="Sel1-like"/>
</dbReference>
<reference evidence="13 14" key="1">
    <citation type="journal article" date="2012" name="J. Bacteriol.">
        <title>Genome Sequence of Pectin-Degrading Alishewanella aestuarii Strain B11T, Isolated from Tidal Flat Sediment.</title>
        <authorList>
            <person name="Jung J."/>
            <person name="Choi S."/>
            <person name="Chun J."/>
            <person name="Park W."/>
        </authorList>
    </citation>
    <scope>NUCLEOTIDE SEQUENCE [LARGE SCALE GENOMIC DNA]</scope>
    <source>
        <strain evidence="13 14">B11</strain>
    </source>
</reference>
<dbReference type="Pfam" id="PF03544">
    <property type="entry name" value="TonB_C"/>
    <property type="match status" value="1"/>
</dbReference>
<dbReference type="InterPro" id="IPR003538">
    <property type="entry name" value="TonB"/>
</dbReference>
<evidence type="ECO:0000259" key="12">
    <source>
        <dbReference type="PROSITE" id="PS52015"/>
    </source>
</evidence>
<comment type="caution">
    <text evidence="13">The sequence shown here is derived from an EMBL/GenBank/DDBJ whole genome shotgun (WGS) entry which is preliminary data.</text>
</comment>
<keyword evidence="11" id="KW-0732">Signal</keyword>
<dbReference type="Gene3D" id="1.25.40.10">
    <property type="entry name" value="Tetratricopeptide repeat domain"/>
    <property type="match status" value="1"/>
</dbReference>
<dbReference type="AlphaFoldDB" id="J1Y9C9"/>
<dbReference type="PANTHER" id="PTHR33446:SF14">
    <property type="entry name" value="PROTEIN TONB"/>
    <property type="match status" value="1"/>
</dbReference>
<dbReference type="RefSeq" id="WP_008609780.1">
    <property type="nucleotide sequence ID" value="NZ_ALAB01000037.1"/>
</dbReference>
<dbReference type="PATRIC" id="fig|1197174.4.peg.2741"/>
<comment type="similarity">
    <text evidence="2 10">Belongs to the TonB family.</text>
</comment>
<dbReference type="Gene3D" id="3.30.2420.10">
    <property type="entry name" value="TonB"/>
    <property type="match status" value="1"/>
</dbReference>
<dbReference type="PROSITE" id="PS52015">
    <property type="entry name" value="TONB_CTD"/>
    <property type="match status" value="1"/>
</dbReference>
<accession>J1Y9C9</accession>
<comment type="subcellular location">
    <subcellularLocation>
        <location evidence="1 10">Cell inner membrane</location>
        <topology evidence="1 10">Single-pass membrane protein</topology>
        <orientation evidence="1 10">Periplasmic side</orientation>
    </subcellularLocation>
</comment>
<dbReference type="PANTHER" id="PTHR33446">
    <property type="entry name" value="PROTEIN TONB-RELATED"/>
    <property type="match status" value="1"/>
</dbReference>
<evidence type="ECO:0000256" key="1">
    <source>
        <dbReference type="ARBA" id="ARBA00004383"/>
    </source>
</evidence>
<feature type="domain" description="TonB C-terminal" evidence="12">
    <location>
        <begin position="129"/>
        <end position="223"/>
    </location>
</feature>
<dbReference type="GO" id="GO:0055085">
    <property type="term" value="P:transmembrane transport"/>
    <property type="evidence" value="ECO:0007669"/>
    <property type="project" value="InterPro"/>
</dbReference>
<dbReference type="GO" id="GO:0015031">
    <property type="term" value="P:protein transport"/>
    <property type="evidence" value="ECO:0007669"/>
    <property type="project" value="UniProtKB-UniRule"/>
</dbReference>
<sequence>MLKKLTFLLLFSSGSLSADWNQALFAYEQQDYHGAKQHFTELVKVGNPHAMFSLAAMHFNGEGTEANPSQAAALFTLAAAYGHADAATLSEQLRANFEPDAELAYQQQLQQWQQQLVIPAGPTEHRSPSAAQGLQPLKRIEPRYPVEAAKRGQAGYVRLHYRIDEQGKVNDIRVLDAYPEQLFVKAAVKALEDWRYAAGQPMLTTTELSFTLEISGVDRLNIANLKQLLFQSRLWDLAQAGSPEHQLMLSRVMRFIASQGA</sequence>
<dbReference type="GO" id="GO:0015891">
    <property type="term" value="P:siderophore transport"/>
    <property type="evidence" value="ECO:0007669"/>
    <property type="project" value="InterPro"/>
</dbReference>
<keyword evidence="8" id="KW-1133">Transmembrane helix</keyword>
<keyword evidence="3 10" id="KW-0813">Transport</keyword>
<proteinExistence type="inferred from homology"/>
<dbReference type="NCBIfam" id="TIGR01352">
    <property type="entry name" value="tonB_Cterm"/>
    <property type="match status" value="1"/>
</dbReference>
<evidence type="ECO:0000256" key="2">
    <source>
        <dbReference type="ARBA" id="ARBA00006555"/>
    </source>
</evidence>
<keyword evidence="9" id="KW-0472">Membrane</keyword>
<keyword evidence="10" id="KW-0735">Signal-anchor</keyword>
<dbReference type="InterPro" id="IPR037682">
    <property type="entry name" value="TonB_C"/>
</dbReference>
<dbReference type="EMBL" id="ALAB01000037">
    <property type="protein sequence ID" value="EJI84360.1"/>
    <property type="molecule type" value="Genomic_DNA"/>
</dbReference>
<evidence type="ECO:0000256" key="9">
    <source>
        <dbReference type="ARBA" id="ARBA00023136"/>
    </source>
</evidence>
<dbReference type="GO" id="GO:0030288">
    <property type="term" value="C:outer membrane-bounded periplasmic space"/>
    <property type="evidence" value="ECO:0007669"/>
    <property type="project" value="InterPro"/>
</dbReference>
<evidence type="ECO:0000256" key="5">
    <source>
        <dbReference type="ARBA" id="ARBA00022519"/>
    </source>
</evidence>